<comment type="catalytic activity">
    <reaction evidence="2">
        <text>Hydrolysis of proteins in presence of ATP.</text>
        <dbReference type="EC" id="3.4.21.53"/>
    </reaction>
</comment>
<dbReference type="GO" id="GO:0006508">
    <property type="term" value="P:proteolysis"/>
    <property type="evidence" value="ECO:0007669"/>
    <property type="project" value="UniProtKB-KW"/>
</dbReference>
<dbReference type="Pfam" id="PF13654">
    <property type="entry name" value="AAA_32"/>
    <property type="match status" value="1"/>
</dbReference>
<dbReference type="Pfam" id="PF20437">
    <property type="entry name" value="LonC_helical"/>
    <property type="match status" value="1"/>
</dbReference>
<evidence type="ECO:0000256" key="2">
    <source>
        <dbReference type="PROSITE-ProRule" id="PRU01122"/>
    </source>
</evidence>
<accession>K0B4Q3</accession>
<keyword evidence="2 4" id="KW-0378">Hydrolase</keyword>
<dbReference type="SUPFAM" id="SSF54211">
    <property type="entry name" value="Ribosomal protein S5 domain 2-like"/>
    <property type="match status" value="1"/>
</dbReference>
<keyword evidence="2" id="KW-0720">Serine protease</keyword>
<dbReference type="EC" id="3.4.21.53" evidence="2"/>
<reference evidence="4 5" key="1">
    <citation type="journal article" date="2012" name="PLoS ONE">
        <title>The purine-utilizing bacterium Clostridium acidurici 9a: a genome-guided metabolic reconsideration.</title>
        <authorList>
            <person name="Hartwich K."/>
            <person name="Poehlein A."/>
            <person name="Daniel R."/>
        </authorList>
    </citation>
    <scope>NUCLEOTIDE SEQUENCE [LARGE SCALE GENOMIC DNA]</scope>
    <source>
        <strain evidence="5">ATCC 7906 / DSM 604 / BCRC 14475 / CIP 104303 / KCTC 5404 / NCIMB 10678 / 9a</strain>
    </source>
</reference>
<dbReference type="Pfam" id="PF20436">
    <property type="entry name" value="LonB_AAA-LID"/>
    <property type="match status" value="1"/>
</dbReference>
<dbReference type="Proteomes" id="UP000006094">
    <property type="component" value="Chromosome"/>
</dbReference>
<dbReference type="SUPFAM" id="SSF52540">
    <property type="entry name" value="P-loop containing nucleoside triphosphate hydrolases"/>
    <property type="match status" value="1"/>
</dbReference>
<feature type="domain" description="Lon proteolytic" evidence="3">
    <location>
        <begin position="567"/>
        <end position="762"/>
    </location>
</feature>
<dbReference type="Gene3D" id="3.40.50.300">
    <property type="entry name" value="P-loop containing nucleotide triphosphate hydrolases"/>
    <property type="match status" value="2"/>
</dbReference>
<dbReference type="PRINTS" id="PR00830">
    <property type="entry name" value="ENDOLAPTASE"/>
</dbReference>
<dbReference type="InterPro" id="IPR008269">
    <property type="entry name" value="Lon_proteolytic"/>
</dbReference>
<dbReference type="AlphaFoldDB" id="K0B4Q3"/>
<dbReference type="InterPro" id="IPR027065">
    <property type="entry name" value="Lon_Prtase"/>
</dbReference>
<dbReference type="InterPro" id="IPR046844">
    <property type="entry name" value="Lon-like_helical"/>
</dbReference>
<dbReference type="PANTHER" id="PTHR10046">
    <property type="entry name" value="ATP DEPENDENT LON PROTEASE FAMILY MEMBER"/>
    <property type="match status" value="1"/>
</dbReference>
<evidence type="ECO:0000256" key="1">
    <source>
        <dbReference type="ARBA" id="ARBA00022670"/>
    </source>
</evidence>
<feature type="active site" evidence="2">
    <location>
        <position position="700"/>
    </location>
</feature>
<dbReference type="OrthoDB" id="9758568at2"/>
<sequence>MLDKYKISAKELEHKCETDCFNFETTKELDILNEIIGQDRALEALDFGLKVNKKGYNIFVAGESGTGRSSYASFITNEMAKHKDTPSDWIYVYNFKTPHKPIALSLKKGLGKEFVKDIESVVSTLMKEIKNTFSSKDYENLRNQIVNKYDNEYEIIMNEIDKKAEEHGFRFDRLEDNTVISVPIKDGKALTESEMDNLSQSELEEFKNKSKNLSIDTIELFNKLRILGEVLEEDFKKLDKETGNKLTEMHISKLKAKYKEESIRKYLIALQEDIVANIDSFKNSNEEKKDDILGILDIGSQENTLDRYEVNLFMDNSEIQGAPVIFETNPTYYNLVGSIEYTNEMGVMKTDFTHIKPGALHMANGGYLILQAKDLLLNSFAWQALKRSLITDEINIESLEGQLGYVVTSTLKPQPIPLDLKVILIGDYYTYDLLYNNDEDFRKLFKVMSDFDIEMNKEPENLIKMARFIATNCQKEGLKHFNREAVCKVLEYSSRLAENKNKLSSKFNQIVEIIYEADYWATKEGSEIVSSEHVRTALDKKTYRNNKYEVKTLEMFAEEDYLLDVDGEKVGEINGLAVVGTGEYAFGKPSKITVSTYIGKSGIINIEREVKTSGKIHDKGVMIISGYLGEKYAKDKPLSLNASVVFEQLYSGVDGDSASSTELYAILSSISEIPIRQCIAVTGSVNQRGEIQPIGGVNEKIEGFFKVCKLKGLTGKQGVMIPHQNVKNLMLNDEVIEAVNEGQFSIYSVRTIDEGIEVLTGMSPEKVHHLVNEKLEELANLEYKK</sequence>
<feature type="active site" evidence="2">
    <location>
        <position position="657"/>
    </location>
</feature>
<dbReference type="EMBL" id="CP003326">
    <property type="protein sequence ID" value="AFS79551.1"/>
    <property type="molecule type" value="Genomic_DNA"/>
</dbReference>
<evidence type="ECO:0000313" key="5">
    <source>
        <dbReference type="Proteomes" id="UP000006094"/>
    </source>
</evidence>
<dbReference type="InterPro" id="IPR014721">
    <property type="entry name" value="Ribsml_uS5_D2-typ_fold_subgr"/>
</dbReference>
<evidence type="ECO:0000259" key="3">
    <source>
        <dbReference type="PROSITE" id="PS51786"/>
    </source>
</evidence>
<dbReference type="GO" id="GO:0004252">
    <property type="term" value="F:serine-type endopeptidase activity"/>
    <property type="evidence" value="ECO:0007669"/>
    <property type="project" value="UniProtKB-UniRule"/>
</dbReference>
<organism evidence="4 5">
    <name type="scientific">Gottschalkia acidurici (strain ATCC 7906 / DSM 604 / BCRC 14475 / CIP 104303 / KCTC 5404 / NCIMB 10678 / 9a)</name>
    <name type="common">Clostridium acidurici</name>
    <dbReference type="NCBI Taxonomy" id="1128398"/>
    <lineage>
        <taxon>Bacteria</taxon>
        <taxon>Bacillati</taxon>
        <taxon>Bacillota</taxon>
        <taxon>Tissierellia</taxon>
        <taxon>Tissierellales</taxon>
        <taxon>Gottschalkiaceae</taxon>
        <taxon>Gottschalkia</taxon>
    </lineage>
</organism>
<dbReference type="InterPro" id="IPR027417">
    <property type="entry name" value="P-loop_NTPase"/>
</dbReference>
<dbReference type="KEGG" id="cad:Curi_c25560"/>
<dbReference type="Gene3D" id="3.30.230.10">
    <property type="match status" value="1"/>
</dbReference>
<keyword evidence="5" id="KW-1185">Reference proteome</keyword>
<evidence type="ECO:0000313" key="4">
    <source>
        <dbReference type="EMBL" id="AFS79551.1"/>
    </source>
</evidence>
<dbReference type="STRING" id="1128398.Curi_c25560"/>
<dbReference type="PROSITE" id="PS51786">
    <property type="entry name" value="LON_PROTEOLYTIC"/>
    <property type="match status" value="1"/>
</dbReference>
<dbReference type="GO" id="GO:0030163">
    <property type="term" value="P:protein catabolic process"/>
    <property type="evidence" value="ECO:0007669"/>
    <property type="project" value="InterPro"/>
</dbReference>
<comment type="similarity">
    <text evidence="2">Belongs to the peptidase S16 family.</text>
</comment>
<dbReference type="InterPro" id="IPR020568">
    <property type="entry name" value="Ribosomal_Su5_D2-typ_SF"/>
</dbReference>
<name>K0B4Q3_GOTA9</name>
<dbReference type="GO" id="GO:0005524">
    <property type="term" value="F:ATP binding"/>
    <property type="evidence" value="ECO:0007669"/>
    <property type="project" value="InterPro"/>
</dbReference>
<dbReference type="Gene3D" id="1.10.8.60">
    <property type="match status" value="1"/>
</dbReference>
<dbReference type="RefSeq" id="WP_014968685.1">
    <property type="nucleotide sequence ID" value="NC_018664.1"/>
</dbReference>
<dbReference type="InterPro" id="IPR046843">
    <property type="entry name" value="LonB_AAA-LID"/>
</dbReference>
<gene>
    <name evidence="4" type="ordered locus">Curi_c25560</name>
</gene>
<keyword evidence="1 2" id="KW-0645">Protease</keyword>
<dbReference type="HOGENOM" id="CLU_014785_0_1_9"/>
<dbReference type="Pfam" id="PF05362">
    <property type="entry name" value="Lon_C"/>
    <property type="match status" value="1"/>
</dbReference>
<proteinExistence type="inferred from homology"/>
<protein>
    <recommendedName>
        <fullName evidence="2">endopeptidase La</fullName>
        <ecNumber evidence="2">3.4.21.53</ecNumber>
    </recommendedName>
</protein>
<dbReference type="GO" id="GO:0004176">
    <property type="term" value="F:ATP-dependent peptidase activity"/>
    <property type="evidence" value="ECO:0007669"/>
    <property type="project" value="UniProtKB-UniRule"/>
</dbReference>
<dbReference type="InterPro" id="IPR041699">
    <property type="entry name" value="AAA_32"/>
</dbReference>
<dbReference type="PATRIC" id="fig|1128398.3.peg.2631"/>
<dbReference type="eggNOG" id="COG1067">
    <property type="taxonomic scope" value="Bacteria"/>
</dbReference>